<accession>A0ACC0ZBK2</accession>
<proteinExistence type="predicted"/>
<comment type="caution">
    <text evidence="1">The sequence shown here is derived from an EMBL/GenBank/DDBJ whole genome shotgun (WGS) entry which is preliminary data.</text>
</comment>
<organism evidence="1 2">
    <name type="scientific">Pistacia integerrima</name>
    <dbReference type="NCBI Taxonomy" id="434235"/>
    <lineage>
        <taxon>Eukaryota</taxon>
        <taxon>Viridiplantae</taxon>
        <taxon>Streptophyta</taxon>
        <taxon>Embryophyta</taxon>
        <taxon>Tracheophyta</taxon>
        <taxon>Spermatophyta</taxon>
        <taxon>Magnoliopsida</taxon>
        <taxon>eudicotyledons</taxon>
        <taxon>Gunneridae</taxon>
        <taxon>Pentapetalae</taxon>
        <taxon>rosids</taxon>
        <taxon>malvids</taxon>
        <taxon>Sapindales</taxon>
        <taxon>Anacardiaceae</taxon>
        <taxon>Pistacia</taxon>
    </lineage>
</organism>
<reference evidence="2" key="1">
    <citation type="journal article" date="2023" name="G3 (Bethesda)">
        <title>Genome assembly and association tests identify interacting loci associated with vigor, precocity, and sex in interspecific pistachio rootstocks.</title>
        <authorList>
            <person name="Palmer W."/>
            <person name="Jacygrad E."/>
            <person name="Sagayaradj S."/>
            <person name="Cavanaugh K."/>
            <person name="Han R."/>
            <person name="Bertier L."/>
            <person name="Beede B."/>
            <person name="Kafkas S."/>
            <person name="Golino D."/>
            <person name="Preece J."/>
            <person name="Michelmore R."/>
        </authorList>
    </citation>
    <scope>NUCLEOTIDE SEQUENCE [LARGE SCALE GENOMIC DNA]</scope>
</reference>
<sequence length="173" mass="19395">MEKESSGNINIKFSKDEVIAKLKDDGDFDRLRLKIIRKLKDNEELCNNIISVVKQSAALNSAGAANLKPRQLSDSIHEEVGSKASACTVDETLPDYEPKAPPGFYLNHNDHEKQLQEAQQLPMPYDKEPVEQQKEENHHSRDVLEPPGFSMDMEHKQPCDGSDEDPDVPPGFG</sequence>
<evidence type="ECO:0000313" key="2">
    <source>
        <dbReference type="Proteomes" id="UP001163603"/>
    </source>
</evidence>
<gene>
    <name evidence="1" type="ORF">Pint_16770</name>
</gene>
<protein>
    <submittedName>
        <fullName evidence="1">Uncharacterized protein</fullName>
    </submittedName>
</protein>
<dbReference type="Proteomes" id="UP001163603">
    <property type="component" value="Chromosome 2"/>
</dbReference>
<keyword evidence="2" id="KW-1185">Reference proteome</keyword>
<evidence type="ECO:0000313" key="1">
    <source>
        <dbReference type="EMBL" id="KAJ0047846.1"/>
    </source>
</evidence>
<name>A0ACC0ZBK2_9ROSI</name>
<dbReference type="EMBL" id="CM047737">
    <property type="protein sequence ID" value="KAJ0047846.1"/>
    <property type="molecule type" value="Genomic_DNA"/>
</dbReference>